<gene>
    <name evidence="2" type="ORF">AQJ46_43780</name>
</gene>
<dbReference type="Pfam" id="PF00754">
    <property type="entry name" value="F5_F8_type_C"/>
    <property type="match status" value="1"/>
</dbReference>
<dbReference type="InterPro" id="IPR013783">
    <property type="entry name" value="Ig-like_fold"/>
</dbReference>
<reference evidence="2 3" key="1">
    <citation type="submission" date="2015-10" db="EMBL/GenBank/DDBJ databases">
        <title>Draft genome sequence of Streptomyces canus DSM 40017, type strain for the species Streptomyces canus.</title>
        <authorList>
            <person name="Ruckert C."/>
            <person name="Winkler A."/>
            <person name="Kalinowski J."/>
            <person name="Kampfer P."/>
            <person name="Glaeser S."/>
        </authorList>
    </citation>
    <scope>NUCLEOTIDE SEQUENCE [LARGE SCALE GENOMIC DNA]</scope>
    <source>
        <strain evidence="2 3">DSM 40017</strain>
    </source>
</reference>
<name>A0A101RMA6_9ACTN</name>
<sequence length="268" mass="27752">MYGSSSGTGSIAVPTAVPKGLQLKTWTSPEGTQVTAVFKGTAGSRGFPVSADGSYMYTLPSGTSAMFTTQKLSGFPAPVVSGLKPKQGIPRAKFTISGSHFGDAQGLGTVRFGKLLAEIDSWSDTSISAYVPSGLPVGTYKVSVNGAGGADAGGATFDGIDLGPALSRAGWTATTSDTSPYDDGPTNMLDGNSDTRYSSGTGQYDGLWIQIDMGQTQTFDKILLDSGSNIGDYARSADVYVSTNGTDWTKVSSIADGQRVESSRNERL</sequence>
<dbReference type="RefSeq" id="WP_059210925.1">
    <property type="nucleotide sequence ID" value="NZ_KQ948676.1"/>
</dbReference>
<dbReference type="Proteomes" id="UP000053669">
    <property type="component" value="Unassembled WGS sequence"/>
</dbReference>
<dbReference type="SUPFAM" id="SSF81296">
    <property type="entry name" value="E set domains"/>
    <property type="match status" value="1"/>
</dbReference>
<comment type="caution">
    <text evidence="2">The sequence shown here is derived from an EMBL/GenBank/DDBJ whole genome shotgun (WGS) entry which is preliminary data.</text>
</comment>
<evidence type="ECO:0000313" key="2">
    <source>
        <dbReference type="EMBL" id="KUN58207.1"/>
    </source>
</evidence>
<organism evidence="2 3">
    <name type="scientific">Streptomyces canus</name>
    <dbReference type="NCBI Taxonomy" id="58343"/>
    <lineage>
        <taxon>Bacteria</taxon>
        <taxon>Bacillati</taxon>
        <taxon>Actinomycetota</taxon>
        <taxon>Actinomycetes</taxon>
        <taxon>Kitasatosporales</taxon>
        <taxon>Streptomycetaceae</taxon>
        <taxon>Streptomyces</taxon>
        <taxon>Streptomyces aurantiacus group</taxon>
    </lineage>
</organism>
<dbReference type="GO" id="GO:0005975">
    <property type="term" value="P:carbohydrate metabolic process"/>
    <property type="evidence" value="ECO:0007669"/>
    <property type="project" value="UniProtKB-ARBA"/>
</dbReference>
<dbReference type="InterPro" id="IPR000421">
    <property type="entry name" value="FA58C"/>
</dbReference>
<dbReference type="STRING" id="58343.AQJ46_43780"/>
<evidence type="ECO:0000313" key="3">
    <source>
        <dbReference type="Proteomes" id="UP000053669"/>
    </source>
</evidence>
<accession>A0A101RMA6</accession>
<protein>
    <recommendedName>
        <fullName evidence="1">F5/8 type C domain-containing protein</fullName>
    </recommendedName>
</protein>
<dbReference type="AlphaFoldDB" id="A0A101RMA6"/>
<dbReference type="Gene3D" id="2.60.120.260">
    <property type="entry name" value="Galactose-binding domain-like"/>
    <property type="match status" value="1"/>
</dbReference>
<dbReference type="Gene3D" id="2.60.40.10">
    <property type="entry name" value="Immunoglobulins"/>
    <property type="match status" value="1"/>
</dbReference>
<proteinExistence type="predicted"/>
<dbReference type="EMBL" id="LMWU01000063">
    <property type="protein sequence ID" value="KUN58207.1"/>
    <property type="molecule type" value="Genomic_DNA"/>
</dbReference>
<dbReference type="PROSITE" id="PS50022">
    <property type="entry name" value="FA58C_3"/>
    <property type="match status" value="1"/>
</dbReference>
<dbReference type="InterPro" id="IPR014756">
    <property type="entry name" value="Ig_E-set"/>
</dbReference>
<dbReference type="InterPro" id="IPR008979">
    <property type="entry name" value="Galactose-bd-like_sf"/>
</dbReference>
<evidence type="ECO:0000259" key="1">
    <source>
        <dbReference type="PROSITE" id="PS50022"/>
    </source>
</evidence>
<feature type="domain" description="F5/8 type C" evidence="1">
    <location>
        <begin position="152"/>
        <end position="268"/>
    </location>
</feature>
<dbReference type="InterPro" id="IPR002909">
    <property type="entry name" value="IPT_dom"/>
</dbReference>
<dbReference type="Pfam" id="PF01833">
    <property type="entry name" value="TIG"/>
    <property type="match status" value="1"/>
</dbReference>
<dbReference type="SUPFAM" id="SSF49785">
    <property type="entry name" value="Galactose-binding domain-like"/>
    <property type="match status" value="1"/>
</dbReference>